<dbReference type="EMBL" id="UAWQ01000019">
    <property type="protein sequence ID" value="SQC48919.1"/>
    <property type="molecule type" value="Genomic_DNA"/>
</dbReference>
<dbReference type="AlphaFoldDB" id="A0A2X3HJC6"/>
<gene>
    <name evidence="1" type="ORF">NCTC13465_05133</name>
</gene>
<dbReference type="Proteomes" id="UP000251721">
    <property type="component" value="Unassembled WGS sequence"/>
</dbReference>
<dbReference type="SUPFAM" id="SSF56281">
    <property type="entry name" value="Metallo-hydrolase/oxidoreductase"/>
    <property type="match status" value="1"/>
</dbReference>
<accession>A0A2X3HJC6</accession>
<protein>
    <submittedName>
        <fullName evidence="1">Metal-dependent hydrolases of the beta-lactamase superfamily III</fullName>
    </submittedName>
</protein>
<evidence type="ECO:0000313" key="1">
    <source>
        <dbReference type="EMBL" id="SQC48919.1"/>
    </source>
</evidence>
<dbReference type="Gene3D" id="3.60.15.10">
    <property type="entry name" value="Ribonuclease Z/Hydroxyacylglutathione hydrolase-like"/>
    <property type="match status" value="1"/>
</dbReference>
<sequence>MQLAALANWPQADLGFTIDWQECREAWTWQDWQIRTAPTQHELSNRAIRITIAGQTLFYSGDGRPTADSIALMAGAGLAFQECASVAALDDDASHGDFPSCLMLFRTLQLPALGLYHCEDASLSALKQACQPWPGLFVSPGWTHLNAAASHAH</sequence>
<dbReference type="GO" id="GO:0016787">
    <property type="term" value="F:hydrolase activity"/>
    <property type="evidence" value="ECO:0007669"/>
    <property type="project" value="UniProtKB-KW"/>
</dbReference>
<keyword evidence="1" id="KW-0378">Hydrolase</keyword>
<organism evidence="1 2">
    <name type="scientific">Klebsiella pneumoniae</name>
    <dbReference type="NCBI Taxonomy" id="573"/>
    <lineage>
        <taxon>Bacteria</taxon>
        <taxon>Pseudomonadati</taxon>
        <taxon>Pseudomonadota</taxon>
        <taxon>Gammaproteobacteria</taxon>
        <taxon>Enterobacterales</taxon>
        <taxon>Enterobacteriaceae</taxon>
        <taxon>Klebsiella/Raoultella group</taxon>
        <taxon>Klebsiella</taxon>
        <taxon>Klebsiella pneumoniae complex</taxon>
    </lineage>
</organism>
<dbReference type="InterPro" id="IPR036866">
    <property type="entry name" value="RibonucZ/Hydroxyglut_hydro"/>
</dbReference>
<reference evidence="1 2" key="1">
    <citation type="submission" date="2018-06" db="EMBL/GenBank/DDBJ databases">
        <authorList>
            <consortium name="Pathogen Informatics"/>
            <person name="Doyle S."/>
        </authorList>
    </citation>
    <scope>NUCLEOTIDE SEQUENCE [LARGE SCALE GENOMIC DNA]</scope>
    <source>
        <strain evidence="1 2">NCTC13465</strain>
    </source>
</reference>
<proteinExistence type="predicted"/>
<name>A0A2X3HJC6_KLEPN</name>
<evidence type="ECO:0000313" key="2">
    <source>
        <dbReference type="Proteomes" id="UP000251721"/>
    </source>
</evidence>